<evidence type="ECO:0000256" key="3">
    <source>
        <dbReference type="ARBA" id="ARBA00005597"/>
    </source>
</evidence>
<dbReference type="InterPro" id="IPR028468">
    <property type="entry name" value="Smc1_ABC"/>
</dbReference>
<evidence type="ECO:0000256" key="2">
    <source>
        <dbReference type="ARBA" id="ARBA00004286"/>
    </source>
</evidence>
<dbReference type="GO" id="GO:0016887">
    <property type="term" value="F:ATP hydrolysis activity"/>
    <property type="evidence" value="ECO:0007669"/>
    <property type="project" value="InterPro"/>
</dbReference>
<feature type="coiled-coil region" evidence="11">
    <location>
        <begin position="682"/>
        <end position="709"/>
    </location>
</feature>
<dbReference type="PANTHER" id="PTHR18937">
    <property type="entry name" value="STRUCTURAL MAINTENANCE OF CHROMOSOMES SMC FAMILY MEMBER"/>
    <property type="match status" value="1"/>
</dbReference>
<gene>
    <name evidence="14" type="ORF">FisN_1Lh706</name>
</gene>
<dbReference type="PANTHER" id="PTHR18937:SF12">
    <property type="entry name" value="STRUCTURAL MAINTENANCE OF CHROMOSOMES PROTEIN"/>
    <property type="match status" value="1"/>
</dbReference>
<dbReference type="GO" id="GO:0051301">
    <property type="term" value="P:cell division"/>
    <property type="evidence" value="ECO:0007669"/>
    <property type="project" value="UniProtKB-KW"/>
</dbReference>
<dbReference type="InParanoid" id="A0A1Z5KJU1"/>
<dbReference type="Proteomes" id="UP000198406">
    <property type="component" value="Unassembled WGS sequence"/>
</dbReference>
<reference evidence="14 15" key="1">
    <citation type="journal article" date="2015" name="Plant Cell">
        <title>Oil accumulation by the oleaginous diatom Fistulifera solaris as revealed by the genome and transcriptome.</title>
        <authorList>
            <person name="Tanaka T."/>
            <person name="Maeda Y."/>
            <person name="Veluchamy A."/>
            <person name="Tanaka M."/>
            <person name="Abida H."/>
            <person name="Marechal E."/>
            <person name="Bowler C."/>
            <person name="Muto M."/>
            <person name="Sunaga Y."/>
            <person name="Tanaka M."/>
            <person name="Yoshino T."/>
            <person name="Taniguchi T."/>
            <person name="Fukuda Y."/>
            <person name="Nemoto M."/>
            <person name="Matsumoto M."/>
            <person name="Wong P.S."/>
            <person name="Aburatani S."/>
            <person name="Fujibuchi W."/>
        </authorList>
    </citation>
    <scope>NUCLEOTIDE SEQUENCE [LARGE SCALE GENOMIC DNA]</scope>
    <source>
        <strain evidence="14 15">JPCC DA0580</strain>
    </source>
</reference>
<evidence type="ECO:0000256" key="11">
    <source>
        <dbReference type="SAM" id="Coils"/>
    </source>
</evidence>
<protein>
    <recommendedName>
        <fullName evidence="10">Structural maintenance of chromosomes protein</fullName>
    </recommendedName>
</protein>
<dbReference type="InterPro" id="IPR027417">
    <property type="entry name" value="P-loop_NTPase"/>
</dbReference>
<feature type="compositionally biased region" description="Polar residues" evidence="12">
    <location>
        <begin position="961"/>
        <end position="971"/>
    </location>
</feature>
<evidence type="ECO:0000256" key="9">
    <source>
        <dbReference type="ARBA" id="ARBA00023306"/>
    </source>
</evidence>
<evidence type="ECO:0000259" key="13">
    <source>
        <dbReference type="SMART" id="SM00968"/>
    </source>
</evidence>
<evidence type="ECO:0000256" key="5">
    <source>
        <dbReference type="ARBA" id="ARBA00022618"/>
    </source>
</evidence>
<evidence type="ECO:0000313" key="14">
    <source>
        <dbReference type="EMBL" id="GAX26467.1"/>
    </source>
</evidence>
<comment type="caution">
    <text evidence="14">The sequence shown here is derived from an EMBL/GenBank/DDBJ whole genome shotgun (WGS) entry which is preliminary data.</text>
</comment>
<feature type="compositionally biased region" description="Polar residues" evidence="12">
    <location>
        <begin position="1304"/>
        <end position="1314"/>
    </location>
</feature>
<proteinExistence type="inferred from homology"/>
<sequence length="1357" mass="153961">MPVSYLELENFKSYAGRQKIGPFKSFTAVIGPNGSGKSNLMDAISFVLGVQSRDLRSSQLKDLIHRSPHNTSGQLSCRVTLVYEHEDDEEEEGETQFGRRIDPSGHGTYFVNHETVTFAKYVEALSRIGVLVKARNFLVFQGDVEALARKTPAELTQLFETVSRSIEYKDEYEKAAEKATEVEQSALHSLRQQKVLRQERKLLQEQKNEAEKFQRLLEKKRMLQTDLYLWQLYHLEQERQEKQTAVDEAKEELEEQLKAESEASKALAAAKKEASTVRRQHQQAEKKRVHCSATVDQLDTALLQSKQQVDSLQKKLTQDEKNLKLQHEKAEKHNETLQAMKDEIVEFRSTLEELEKDYASIKQSVAEVSLTSAQEKEYERVREAAAAASSEPKRKLVALQRQLESARSKAATQDQEYQDALKQARELEKDVADFTERRDKLAEHLEKAKNDVQATEEKLRSLQAKSRETQTRREEIDFELEKIAQSLRTASNDNRANRDEEKLQAAIASLQRNFPGVHGRLVDLCRPAQKKFNLAVTVAAGKDMDAVVVDTMKTGKECIEYLRAQRVGTATFLPLDSLETPKLQSTEALRAQISGDNRYRLAIDVINADETYRPAVHYAVGNTVVADDLDCARELCFGDNSGSQQGQARVKAVTLGGSVISKAGTMTGGVTRDDDKKASRWKDEEVERLRDMQQKLEAERVELDSASRRGEGMQPQLEELRNNLGRLRNLDQYSTSDLVYTKNQLAEKETLYKSMKKTLPALEKKASACDKVVEKLKKDVEEARRKVVAAEDEHLAPFRQATGLKDLKAYEDKIGKSRDEFNEKKRTIVEHITQLEQQLTYEEGRNFSDNVKSTEKRIENRKKQLAKAKKNLVDKQNELKAAQQLLAEAETAVEEAAQGEKGVDASVEAIQDQYSVAHSKRTDIAKDVSNLEASLERLRAKLHETLQKARVEEVELPIVGSPNNRAIGSRQSRSRRFLSGDDDEEEEGSDDDESGTEVITQPSATTEMLFTQESRTHTHFSQRNNPIVVRDQREASKVDFSEMRDDLKHRLSDREEKKMRKEFDDRIEQVSVEIERITPNMKASESFSAATQKVKEGNYDYEKAKENANKAAQEFQKIKEKRAKRFNEAFEAIDEALKTIYTDMTRSSKHPLGGNAFLSLDDTDEPFKSGIKFNAMPPMKRFRDMDQLSGGEKTVAALSLLFAIHSFQPAPFFVMDEVDAALDNVNLRKVCNYIRQRSQTDFQCIVISLKDIFYEQSESLVGICRDVGTNSSRTLTLDLTKFDNPTGHTGEPSSSKKRSSDASTRQTLSPPLSTESKKKKVRLLTSAADVRPPLRNRRSSENRLNETAHDDDISTRS</sequence>
<evidence type="ECO:0000256" key="4">
    <source>
        <dbReference type="ARBA" id="ARBA00022454"/>
    </source>
</evidence>
<dbReference type="GO" id="GO:0003677">
    <property type="term" value="F:DNA binding"/>
    <property type="evidence" value="ECO:0007669"/>
    <property type="project" value="TreeGrafter"/>
</dbReference>
<dbReference type="GO" id="GO:0005634">
    <property type="term" value="C:nucleus"/>
    <property type="evidence" value="ECO:0007669"/>
    <property type="project" value="UniProtKB-SubCell"/>
</dbReference>
<feature type="region of interest" description="Disordered" evidence="12">
    <location>
        <begin position="1279"/>
        <end position="1357"/>
    </location>
</feature>
<evidence type="ECO:0000256" key="6">
    <source>
        <dbReference type="ARBA" id="ARBA00022776"/>
    </source>
</evidence>
<evidence type="ECO:0000256" key="10">
    <source>
        <dbReference type="PIRNR" id="PIRNR005719"/>
    </source>
</evidence>
<comment type="subcellular location">
    <subcellularLocation>
        <location evidence="2">Chromosome</location>
    </subcellularLocation>
    <subcellularLocation>
        <location evidence="1 10">Nucleus</location>
    </subcellularLocation>
</comment>
<keyword evidence="7 11" id="KW-0175">Coiled coil</keyword>
<keyword evidence="5" id="KW-0132">Cell division</keyword>
<keyword evidence="8 10" id="KW-0539">Nucleus</keyword>
<dbReference type="PIRSF" id="PIRSF005719">
    <property type="entry name" value="SMC"/>
    <property type="match status" value="1"/>
</dbReference>
<dbReference type="Gene3D" id="1.20.1060.20">
    <property type="match status" value="1"/>
</dbReference>
<keyword evidence="15" id="KW-1185">Reference proteome</keyword>
<dbReference type="InterPro" id="IPR024704">
    <property type="entry name" value="SMC"/>
</dbReference>
<dbReference type="GO" id="GO:0005524">
    <property type="term" value="F:ATP binding"/>
    <property type="evidence" value="ECO:0007669"/>
    <property type="project" value="InterPro"/>
</dbReference>
<dbReference type="EMBL" id="BDSP01000246">
    <property type="protein sequence ID" value="GAX26467.1"/>
    <property type="molecule type" value="Genomic_DNA"/>
</dbReference>
<feature type="coiled-coil region" evidence="11">
    <location>
        <begin position="193"/>
        <end position="371"/>
    </location>
</feature>
<keyword evidence="6" id="KW-0498">Mitosis</keyword>
<feature type="domain" description="SMC hinge" evidence="13">
    <location>
        <begin position="515"/>
        <end position="636"/>
    </location>
</feature>
<evidence type="ECO:0000256" key="8">
    <source>
        <dbReference type="ARBA" id="ARBA00023242"/>
    </source>
</evidence>
<dbReference type="SUPFAM" id="SSF52540">
    <property type="entry name" value="P-loop containing nucleoside triphosphate hydrolases"/>
    <property type="match status" value="1"/>
</dbReference>
<dbReference type="SMART" id="SM00968">
    <property type="entry name" value="SMC_hinge"/>
    <property type="match status" value="1"/>
</dbReference>
<accession>A0A1Z5KJU1</accession>
<feature type="region of interest" description="Disordered" evidence="12">
    <location>
        <begin position="961"/>
        <end position="1004"/>
    </location>
</feature>
<dbReference type="OrthoDB" id="5575062at2759"/>
<feature type="compositionally biased region" description="Acidic residues" evidence="12">
    <location>
        <begin position="980"/>
        <end position="995"/>
    </location>
</feature>
<dbReference type="Gene3D" id="3.30.70.1620">
    <property type="match status" value="1"/>
</dbReference>
<dbReference type="CDD" id="cd03275">
    <property type="entry name" value="ABC_SMC1_euk"/>
    <property type="match status" value="1"/>
</dbReference>
<keyword evidence="9" id="KW-0131">Cell cycle</keyword>
<feature type="coiled-coil region" evidence="11">
    <location>
        <begin position="745"/>
        <end position="955"/>
    </location>
</feature>
<evidence type="ECO:0000313" key="15">
    <source>
        <dbReference type="Proteomes" id="UP000198406"/>
    </source>
</evidence>
<feature type="region of interest" description="Disordered" evidence="12">
    <location>
        <begin position="447"/>
        <end position="470"/>
    </location>
</feature>
<keyword evidence="4" id="KW-0158">Chromosome</keyword>
<evidence type="ECO:0000256" key="12">
    <source>
        <dbReference type="SAM" id="MobiDB-lite"/>
    </source>
</evidence>
<dbReference type="Pfam" id="PF06470">
    <property type="entry name" value="SMC_hinge"/>
    <property type="match status" value="1"/>
</dbReference>
<feature type="compositionally biased region" description="Basic and acidic residues" evidence="12">
    <location>
        <begin position="1338"/>
        <end position="1357"/>
    </location>
</feature>
<dbReference type="GO" id="GO:0007062">
    <property type="term" value="P:sister chromatid cohesion"/>
    <property type="evidence" value="ECO:0007669"/>
    <property type="project" value="InterPro"/>
</dbReference>
<evidence type="ECO:0000256" key="7">
    <source>
        <dbReference type="ARBA" id="ARBA00023054"/>
    </source>
</evidence>
<dbReference type="InterPro" id="IPR010935">
    <property type="entry name" value="SMC_hinge"/>
</dbReference>
<evidence type="ECO:0000256" key="1">
    <source>
        <dbReference type="ARBA" id="ARBA00004123"/>
    </source>
</evidence>
<dbReference type="SUPFAM" id="SSF75553">
    <property type="entry name" value="Smc hinge domain"/>
    <property type="match status" value="1"/>
</dbReference>
<organism evidence="14 15">
    <name type="scientific">Fistulifera solaris</name>
    <name type="common">Oleaginous diatom</name>
    <dbReference type="NCBI Taxonomy" id="1519565"/>
    <lineage>
        <taxon>Eukaryota</taxon>
        <taxon>Sar</taxon>
        <taxon>Stramenopiles</taxon>
        <taxon>Ochrophyta</taxon>
        <taxon>Bacillariophyta</taxon>
        <taxon>Bacillariophyceae</taxon>
        <taxon>Bacillariophycidae</taxon>
        <taxon>Naviculales</taxon>
        <taxon>Naviculaceae</taxon>
        <taxon>Fistulifera</taxon>
    </lineage>
</organism>
<dbReference type="Gene3D" id="3.40.50.300">
    <property type="entry name" value="P-loop containing nucleotide triphosphate hydrolases"/>
    <property type="match status" value="2"/>
</dbReference>
<comment type="similarity">
    <text evidence="3">Belongs to the SMC family. SMC1 subfamily.</text>
</comment>
<dbReference type="Pfam" id="PF02463">
    <property type="entry name" value="SMC_N"/>
    <property type="match status" value="1"/>
</dbReference>
<dbReference type="InterPro" id="IPR036277">
    <property type="entry name" value="SMC_hinge_sf"/>
</dbReference>
<dbReference type="GO" id="GO:0008278">
    <property type="term" value="C:cohesin complex"/>
    <property type="evidence" value="ECO:0007669"/>
    <property type="project" value="InterPro"/>
</dbReference>
<name>A0A1Z5KJU1_FISSO</name>
<dbReference type="InterPro" id="IPR003395">
    <property type="entry name" value="RecF/RecN/SMC_N"/>
</dbReference>